<keyword evidence="1" id="KW-0812">Transmembrane</keyword>
<dbReference type="InterPro" id="IPR046487">
    <property type="entry name" value="DUF6580"/>
</dbReference>
<dbReference type="RefSeq" id="WP_130419236.1">
    <property type="nucleotide sequence ID" value="NZ_SHKW01000001.1"/>
</dbReference>
<dbReference type="OrthoDB" id="9806699at2"/>
<proteinExistence type="predicted"/>
<sequence length="183" mass="19504">MAAYFALIVAVLSRILPHTFGTTSVGFTAVGGGLLYFGARRGRWQGIFAVLALMATDFYLTTYVYNYPFHVSAYVVTWLWYAGVCLFGHQVLASKPSALRVAGAVLATSTSFFVLSNLVVWAGSSMYPHTAPGLAACYVAAIPFYANDVMSTAITAGAFFGLPALARNIAASVRDGLHSQRPA</sequence>
<accession>A0A4Q7YUK3</accession>
<dbReference type="EMBL" id="SHKW01000001">
    <property type="protein sequence ID" value="RZU41298.1"/>
    <property type="molecule type" value="Genomic_DNA"/>
</dbReference>
<organism evidence="2 3">
    <name type="scientific">Edaphobacter modestus</name>
    <dbReference type="NCBI Taxonomy" id="388466"/>
    <lineage>
        <taxon>Bacteria</taxon>
        <taxon>Pseudomonadati</taxon>
        <taxon>Acidobacteriota</taxon>
        <taxon>Terriglobia</taxon>
        <taxon>Terriglobales</taxon>
        <taxon>Acidobacteriaceae</taxon>
        <taxon>Edaphobacter</taxon>
    </lineage>
</organism>
<dbReference type="Pfam" id="PF20221">
    <property type="entry name" value="DUF6580"/>
    <property type="match status" value="1"/>
</dbReference>
<keyword evidence="1" id="KW-1133">Transmembrane helix</keyword>
<comment type="caution">
    <text evidence="2">The sequence shown here is derived from an EMBL/GenBank/DDBJ whole genome shotgun (WGS) entry which is preliminary data.</text>
</comment>
<feature type="transmembrane region" description="Helical" evidence="1">
    <location>
        <begin position="20"/>
        <end position="39"/>
    </location>
</feature>
<feature type="transmembrane region" description="Helical" evidence="1">
    <location>
        <begin position="101"/>
        <end position="124"/>
    </location>
</feature>
<feature type="transmembrane region" description="Helical" evidence="1">
    <location>
        <begin position="46"/>
        <end position="65"/>
    </location>
</feature>
<evidence type="ECO:0000256" key="1">
    <source>
        <dbReference type="SAM" id="Phobius"/>
    </source>
</evidence>
<dbReference type="AlphaFoldDB" id="A0A4Q7YUK3"/>
<reference evidence="2 3" key="1">
    <citation type="submission" date="2019-02" db="EMBL/GenBank/DDBJ databases">
        <title>Genomic Encyclopedia of Archaeal and Bacterial Type Strains, Phase II (KMG-II): from individual species to whole genera.</title>
        <authorList>
            <person name="Goeker M."/>
        </authorList>
    </citation>
    <scope>NUCLEOTIDE SEQUENCE [LARGE SCALE GENOMIC DNA]</scope>
    <source>
        <strain evidence="2 3">DSM 18101</strain>
    </source>
</reference>
<keyword evidence="1" id="KW-0472">Membrane</keyword>
<dbReference type="Proteomes" id="UP000292958">
    <property type="component" value="Unassembled WGS sequence"/>
</dbReference>
<feature type="transmembrane region" description="Helical" evidence="1">
    <location>
        <begin position="71"/>
        <end position="89"/>
    </location>
</feature>
<protein>
    <submittedName>
        <fullName evidence="2">Uncharacterized protein</fullName>
    </submittedName>
</protein>
<evidence type="ECO:0000313" key="3">
    <source>
        <dbReference type="Proteomes" id="UP000292958"/>
    </source>
</evidence>
<evidence type="ECO:0000313" key="2">
    <source>
        <dbReference type="EMBL" id="RZU41298.1"/>
    </source>
</evidence>
<feature type="transmembrane region" description="Helical" evidence="1">
    <location>
        <begin position="144"/>
        <end position="165"/>
    </location>
</feature>
<keyword evidence="3" id="KW-1185">Reference proteome</keyword>
<name>A0A4Q7YUK3_9BACT</name>
<gene>
    <name evidence="2" type="ORF">BDD14_2809</name>
</gene>